<dbReference type="EMBL" id="LCQK01000003">
    <property type="protein sequence ID" value="KKW14825.1"/>
    <property type="molecule type" value="Genomic_DNA"/>
</dbReference>
<comment type="caution">
    <text evidence="2">The sequence shown here is derived from an EMBL/GenBank/DDBJ whole genome shotgun (WGS) entry which is preliminary data.</text>
</comment>
<organism evidence="2 3">
    <name type="scientific">Candidatus Jorgensenbacteria bacterium GW2011_GWB1_50_10</name>
    <dbReference type="NCBI Taxonomy" id="1618665"/>
    <lineage>
        <taxon>Bacteria</taxon>
        <taxon>Candidatus Joergenseniibacteriota</taxon>
    </lineage>
</organism>
<accession>A0A0G1W891</accession>
<dbReference type="SUPFAM" id="SSF143430">
    <property type="entry name" value="TTP0101/SSO1404-like"/>
    <property type="match status" value="1"/>
</dbReference>
<reference evidence="2 3" key="1">
    <citation type="journal article" date="2015" name="Nature">
        <title>rRNA introns, odd ribosomes, and small enigmatic genomes across a large radiation of phyla.</title>
        <authorList>
            <person name="Brown C.T."/>
            <person name="Hug L.A."/>
            <person name="Thomas B.C."/>
            <person name="Sharon I."/>
            <person name="Castelle C.J."/>
            <person name="Singh A."/>
            <person name="Wilkins M.J."/>
            <person name="Williams K.H."/>
            <person name="Banfield J.F."/>
        </authorList>
    </citation>
    <scope>NUCLEOTIDE SEQUENCE [LARGE SCALE GENOMIC DNA]</scope>
</reference>
<evidence type="ECO:0000313" key="3">
    <source>
        <dbReference type="Proteomes" id="UP000034224"/>
    </source>
</evidence>
<proteinExistence type="predicted"/>
<dbReference type="Proteomes" id="UP000034224">
    <property type="component" value="Unassembled WGS sequence"/>
</dbReference>
<evidence type="ECO:0000259" key="1">
    <source>
        <dbReference type="Pfam" id="PF20803"/>
    </source>
</evidence>
<protein>
    <recommendedName>
        <fullName evidence="1">Transcriptional repressor PaaX-like central Cas2-like domain-containing protein</fullName>
    </recommendedName>
</protein>
<gene>
    <name evidence="2" type="ORF">UY55_C0003G0041</name>
</gene>
<name>A0A0G1W891_9BACT</name>
<dbReference type="InterPro" id="IPR048846">
    <property type="entry name" value="PaaX-like_central"/>
</dbReference>
<dbReference type="AlphaFoldDB" id="A0A0G1W891"/>
<evidence type="ECO:0000313" key="2">
    <source>
        <dbReference type="EMBL" id="KKW14825.1"/>
    </source>
</evidence>
<dbReference type="Pfam" id="PF20803">
    <property type="entry name" value="PaaX_M"/>
    <property type="match status" value="1"/>
</dbReference>
<feature type="domain" description="Transcriptional repressor PaaX-like central Cas2-like" evidence="1">
    <location>
        <begin position="88"/>
        <end position="161"/>
    </location>
</feature>
<dbReference type="STRING" id="1618665.UY55_C0003G0041"/>
<dbReference type="Gene3D" id="3.30.70.2650">
    <property type="match status" value="1"/>
</dbReference>
<sequence>MAKTSKDARRHIREWSKFFADGKAVAKSAVEEFIKSYKKQKYLRQSLDRLMERGLVIPKDNEFVPIARGGEFFKQKIEPKNKKATKLPWRGKWYFVMFDVPVIADSKRHMLRNLLRRSMFYPIQKSVWVSPLQLTKKFWKDLVNNDLDKYCKVLSTNILEGDRELKEYFKHFVEF</sequence>